<protein>
    <submittedName>
        <fullName evidence="4">DUF126 domain-containing protein</fullName>
    </submittedName>
</protein>
<dbReference type="Gene3D" id="3.50.30.10">
    <property type="entry name" value="Phosphohistidine domain"/>
    <property type="match status" value="1"/>
</dbReference>
<evidence type="ECO:0000313" key="4">
    <source>
        <dbReference type="EMBL" id="GJH30292.1"/>
    </source>
</evidence>
<dbReference type="InterPro" id="IPR002840">
    <property type="entry name" value="PMDh-S-like_dom"/>
</dbReference>
<dbReference type="Pfam" id="PF01989">
    <property type="entry name" value="AcnX_swivel_put"/>
    <property type="match status" value="1"/>
</dbReference>
<gene>
    <name evidence="4" type="ORF">CBA19CS42_37270</name>
</gene>
<feature type="domain" description="Phosphomevalonate dehydratase small subunit-like" evidence="3">
    <location>
        <begin position="27"/>
        <end position="105"/>
    </location>
</feature>
<feature type="compositionally biased region" description="Polar residues" evidence="2">
    <location>
        <begin position="146"/>
        <end position="157"/>
    </location>
</feature>
<reference evidence="4" key="1">
    <citation type="submission" date="2022-09" db="EMBL/GenBank/DDBJ databases">
        <title>Isolation and characterization of 3-chlorobenzoate degrading bacteria from soils in Shizuoka.</title>
        <authorList>
            <person name="Ifat A."/>
            <person name="Ogawa N."/>
            <person name="Kimbara K."/>
            <person name="Moriuchi R."/>
            <person name="Dohra H."/>
            <person name="Shintani M."/>
        </authorList>
    </citation>
    <scope>NUCLEOTIDE SEQUENCE</scope>
    <source>
        <strain evidence="4">19CS4-2</strain>
    </source>
</reference>
<dbReference type="RefSeq" id="WP_238217962.1">
    <property type="nucleotide sequence ID" value="NZ_BPUS01000034.1"/>
</dbReference>
<dbReference type="EMBL" id="BPUS01000034">
    <property type="protein sequence ID" value="GJH30292.1"/>
    <property type="molecule type" value="Genomic_DNA"/>
</dbReference>
<evidence type="ECO:0000256" key="2">
    <source>
        <dbReference type="SAM" id="MobiDB-lite"/>
    </source>
</evidence>
<evidence type="ECO:0000259" key="3">
    <source>
        <dbReference type="Pfam" id="PF01989"/>
    </source>
</evidence>
<organism evidence="4 5">
    <name type="scientific">Caballeronia novacaledonica</name>
    <dbReference type="NCBI Taxonomy" id="1544861"/>
    <lineage>
        <taxon>Bacteria</taxon>
        <taxon>Pseudomonadati</taxon>
        <taxon>Pseudomonadota</taxon>
        <taxon>Betaproteobacteria</taxon>
        <taxon>Burkholderiales</taxon>
        <taxon>Burkholderiaceae</taxon>
        <taxon>Caballeronia</taxon>
    </lineage>
</organism>
<accession>A0AA37IJ91</accession>
<dbReference type="AlphaFoldDB" id="A0AA37IJ91"/>
<evidence type="ECO:0000313" key="5">
    <source>
        <dbReference type="Proteomes" id="UP001055111"/>
    </source>
</evidence>
<name>A0AA37IJ91_9BURK</name>
<dbReference type="Proteomes" id="UP001055111">
    <property type="component" value="Unassembled WGS sequence"/>
</dbReference>
<comment type="caution">
    <text evidence="4">The sequence shown here is derived from an EMBL/GenBank/DDBJ whole genome shotgun (WGS) entry which is preliminary data.</text>
</comment>
<sequence length="164" mass="17216">MNEIVLVARHALGNKVSAEALVASDGFSARYDLNRLEGVFSRPSHKLVGQSYIGRVLVLDTAKGGVASAWMLHEMQSRNMAPAAIVFNTVNPILAQGAALGNISMIAGFDCDVTAVVPHGAFVEIDPATKTLRVLRAAAGEPASATFAQGQQGTSTVHVKPAHR</sequence>
<feature type="region of interest" description="Disordered" evidence="2">
    <location>
        <begin position="145"/>
        <end position="164"/>
    </location>
</feature>
<dbReference type="GO" id="GO:0016829">
    <property type="term" value="F:lyase activity"/>
    <property type="evidence" value="ECO:0007669"/>
    <property type="project" value="UniProtKB-KW"/>
</dbReference>
<evidence type="ECO:0000256" key="1">
    <source>
        <dbReference type="ARBA" id="ARBA00023239"/>
    </source>
</evidence>
<proteinExistence type="predicted"/>
<dbReference type="SUPFAM" id="SSF52016">
    <property type="entry name" value="LeuD/IlvD-like"/>
    <property type="match status" value="1"/>
</dbReference>
<keyword evidence="1" id="KW-0456">Lyase</keyword>